<protein>
    <submittedName>
        <fullName evidence="2">Uncharacterized protein</fullName>
    </submittedName>
</protein>
<dbReference type="KEGG" id="mmar:MODMU_3681"/>
<feature type="region of interest" description="Disordered" evidence="1">
    <location>
        <begin position="1"/>
        <end position="64"/>
    </location>
</feature>
<sequence length="219" mass="23891">MMNRELRTPPARPQSTPEREGRTRGGPDGPGRRDPGDDAPIEVRRGIASPCLSPQRSMNGRGWRPIHSAVGPTAARLERGVPICSCHYPLGGTRALRSMSRSQNERRSVWPCRSWMRPPSSVDGIVQASSLRPASCRHMRSEASSPGAQVSLEGSALPFGQSTPDSVSLVVREGLVKTSAHDRARGAHVLRRASRLTSGREEHLRVDLRAQCSVLPQED</sequence>
<proteinExistence type="predicted"/>
<organism evidence="2 3">
    <name type="scientific">Modestobacter italicus (strain DSM 44449 / CECT 9708 / BC 501)</name>
    <dbReference type="NCBI Taxonomy" id="2732864"/>
    <lineage>
        <taxon>Bacteria</taxon>
        <taxon>Bacillati</taxon>
        <taxon>Actinomycetota</taxon>
        <taxon>Actinomycetes</taxon>
        <taxon>Geodermatophilales</taxon>
        <taxon>Geodermatophilaceae</taxon>
        <taxon>Modestobacter</taxon>
    </lineage>
</organism>
<name>I4F0C8_MODI5</name>
<evidence type="ECO:0000313" key="3">
    <source>
        <dbReference type="Proteomes" id="UP000006461"/>
    </source>
</evidence>
<dbReference type="EMBL" id="FO203431">
    <property type="protein sequence ID" value="CCH89091.1"/>
    <property type="molecule type" value="Genomic_DNA"/>
</dbReference>
<dbReference type="STRING" id="477641.MODMU_3681"/>
<feature type="compositionally biased region" description="Basic and acidic residues" evidence="1">
    <location>
        <begin position="17"/>
        <end position="45"/>
    </location>
</feature>
<evidence type="ECO:0000313" key="2">
    <source>
        <dbReference type="EMBL" id="CCH89091.1"/>
    </source>
</evidence>
<evidence type="ECO:0000256" key="1">
    <source>
        <dbReference type="SAM" id="MobiDB-lite"/>
    </source>
</evidence>
<accession>I4F0C8</accession>
<dbReference type="Proteomes" id="UP000006461">
    <property type="component" value="Chromosome"/>
</dbReference>
<dbReference type="AlphaFoldDB" id="I4F0C8"/>
<keyword evidence="3" id="KW-1185">Reference proteome</keyword>
<dbReference type="HOGENOM" id="CLU_1260250_0_0_11"/>
<gene>
    <name evidence="2" type="ordered locus">MODMU_3681</name>
</gene>
<reference evidence="2 3" key="1">
    <citation type="journal article" date="2012" name="J. Bacteriol.">
        <title>Genome Sequence of Radiation-Resistant Modestobacter marinus Strain BC501, a Representative Actinobacterium That Thrives on Calcareous Stone Surfaces.</title>
        <authorList>
            <person name="Normand P."/>
            <person name="Gury J."/>
            <person name="Pujic P."/>
            <person name="Chouaia B."/>
            <person name="Crotti E."/>
            <person name="Brusetti L."/>
            <person name="Daffonchio D."/>
            <person name="Vacherie B."/>
            <person name="Barbe V."/>
            <person name="Medigue C."/>
            <person name="Calteau A."/>
            <person name="Ghodhbane-Gtari F."/>
            <person name="Essoussi I."/>
            <person name="Nouioui I."/>
            <person name="Abbassi-Ghozzi I."/>
            <person name="Gtari M."/>
        </authorList>
    </citation>
    <scope>NUCLEOTIDE SEQUENCE [LARGE SCALE GENOMIC DNA]</scope>
    <source>
        <strain evidence="3">BC 501</strain>
    </source>
</reference>